<feature type="binding site" evidence="12">
    <location>
        <position position="117"/>
    </location>
    <ligand>
        <name>Zn(2+)</name>
        <dbReference type="ChEBI" id="CHEBI:29105"/>
        <note>catalytic</note>
    </ligand>
</feature>
<dbReference type="InterPro" id="IPR001731">
    <property type="entry name" value="ALAD"/>
</dbReference>
<comment type="pathway">
    <text evidence="1">Porphyrin-containing compound metabolism; protoporphyrin-IX biosynthesis; coproporphyrinogen-III from 5-aminolevulinate: step 1/4.</text>
</comment>
<feature type="binding site" evidence="11">
    <location>
        <position position="240"/>
    </location>
    <ligand>
        <name>5-aminolevulinate</name>
        <dbReference type="ChEBI" id="CHEBI:356416"/>
        <label>1</label>
    </ligand>
</feature>
<feature type="binding site" evidence="13">
    <location>
        <position position="256"/>
    </location>
    <ligand>
        <name>Mg(2+)</name>
        <dbReference type="ChEBI" id="CHEBI:18420"/>
    </ligand>
</feature>
<dbReference type="InterPro" id="IPR013785">
    <property type="entry name" value="Aldolase_TIM"/>
</dbReference>
<feature type="binding site" evidence="12">
    <location>
        <position position="119"/>
    </location>
    <ligand>
        <name>Zn(2+)</name>
        <dbReference type="ChEBI" id="CHEBI:29105"/>
        <note>catalytic</note>
    </ligand>
</feature>
<dbReference type="GO" id="GO:0008270">
    <property type="term" value="F:zinc ion binding"/>
    <property type="evidence" value="ECO:0007669"/>
    <property type="project" value="TreeGrafter"/>
</dbReference>
<feature type="binding site" evidence="11">
    <location>
        <position position="297"/>
    </location>
    <ligand>
        <name>5-aminolevulinate</name>
        <dbReference type="ChEBI" id="CHEBI:356416"/>
        <label>2</label>
    </ligand>
</feature>
<reference evidence="16 17" key="1">
    <citation type="journal article" date="2016" name="Nat. Commun.">
        <title>Thousands of microbial genomes shed light on interconnected biogeochemical processes in an aquifer system.</title>
        <authorList>
            <person name="Anantharaman K."/>
            <person name="Brown C.T."/>
            <person name="Hug L.A."/>
            <person name="Sharon I."/>
            <person name="Castelle C.J."/>
            <person name="Probst A.J."/>
            <person name="Thomas B.C."/>
            <person name="Singh A."/>
            <person name="Wilkins M.J."/>
            <person name="Karaoz U."/>
            <person name="Brodie E.L."/>
            <person name="Williams K.H."/>
            <person name="Hubbard S.S."/>
            <person name="Banfield J.F."/>
        </authorList>
    </citation>
    <scope>NUCLEOTIDE SEQUENCE [LARGE SCALE GENOMIC DNA]</scope>
</reference>
<dbReference type="NCBIfam" id="NF006762">
    <property type="entry name" value="PRK09283.1"/>
    <property type="match status" value="1"/>
</dbReference>
<sequence>MSHHQKPARLRRTPEVRALLRETRLHPDDFVMPIFFKLGRGTEIVESMPGILKMGEDAMLRKVEELDALGVKAILLFGEAKKKDAMGSASYDETSSFHQGIRKIKGMSDIVVIADVCLCAYTDHGHCGILKSETAVGRKQKAAGKERKRSSGLSSQTSVSIDHEKAAETLAKIAVSYATVGVDVVAPSAMIDGQVKAIRQGLDKSGFGETAIMSYSAKYASSFYGPFRDITGAHPSFGDRKTYQMDPANKREAVRETLLDIEEGADMVMVKPALCFLDVISAIREKVNVPVAAYNVSGEYSMVKTAAQKGWLDERSAAIEILTSIKRAGADIIISYWADQAVKWLKNEVRKKLNSGH</sequence>
<evidence type="ECO:0000256" key="4">
    <source>
        <dbReference type="ARBA" id="ARBA00020771"/>
    </source>
</evidence>
<feature type="binding site" evidence="11">
    <location>
        <position position="336"/>
    </location>
    <ligand>
        <name>5-aminolevulinate</name>
        <dbReference type="ChEBI" id="CHEBI:356416"/>
        <label>2</label>
    </ligand>
</feature>
<comment type="catalytic activity">
    <reaction evidence="9">
        <text>2 5-aminolevulinate = porphobilinogen + 2 H2O + H(+)</text>
        <dbReference type="Rhea" id="RHEA:24064"/>
        <dbReference type="ChEBI" id="CHEBI:15377"/>
        <dbReference type="ChEBI" id="CHEBI:15378"/>
        <dbReference type="ChEBI" id="CHEBI:58126"/>
        <dbReference type="ChEBI" id="CHEBI:356416"/>
        <dbReference type="EC" id="4.2.1.24"/>
    </reaction>
</comment>
<protein>
    <recommendedName>
        <fullName evidence="4">Delta-aminolevulinic acid dehydratase</fullName>
        <ecNumber evidence="3">4.2.1.24</ecNumber>
    </recommendedName>
    <alternativeName>
        <fullName evidence="8">Porphobilinogen synthase</fullName>
    </alternativeName>
</protein>
<dbReference type="SMART" id="SM01004">
    <property type="entry name" value="ALAD"/>
    <property type="match status" value="1"/>
</dbReference>
<comment type="caution">
    <text evidence="16">The sequence shown here is derived from an EMBL/GenBank/DDBJ whole genome shotgun (WGS) entry which is preliminary data.</text>
</comment>
<evidence type="ECO:0000256" key="3">
    <source>
        <dbReference type="ARBA" id="ARBA00012053"/>
    </source>
</evidence>
<gene>
    <name evidence="16" type="ORF">A3G33_10450</name>
</gene>
<dbReference type="EC" id="4.2.1.24" evidence="3"/>
<evidence type="ECO:0000256" key="6">
    <source>
        <dbReference type="ARBA" id="ARBA00023239"/>
    </source>
</evidence>
<evidence type="ECO:0000256" key="8">
    <source>
        <dbReference type="ARBA" id="ARBA00032837"/>
    </source>
</evidence>
<dbReference type="PANTHER" id="PTHR11458">
    <property type="entry name" value="DELTA-AMINOLEVULINIC ACID DEHYDRATASE"/>
    <property type="match status" value="1"/>
</dbReference>
<dbReference type="UniPathway" id="UPA00251">
    <property type="reaction ID" value="UER00318"/>
</dbReference>
<evidence type="ECO:0000256" key="1">
    <source>
        <dbReference type="ARBA" id="ARBA00004694"/>
    </source>
</evidence>
<dbReference type="PANTHER" id="PTHR11458:SF0">
    <property type="entry name" value="DELTA-AMINOLEVULINIC ACID DEHYDRATASE"/>
    <property type="match status" value="1"/>
</dbReference>
<dbReference type="FunFam" id="3.20.20.70:FF:000019">
    <property type="entry name" value="Delta-aminolevulinic acid dehydratase"/>
    <property type="match status" value="1"/>
</dbReference>
<proteinExistence type="inferred from homology"/>
<evidence type="ECO:0000313" key="16">
    <source>
        <dbReference type="EMBL" id="OGW95395.1"/>
    </source>
</evidence>
<keyword evidence="13" id="KW-0460">Magnesium</keyword>
<dbReference type="GO" id="GO:0006782">
    <property type="term" value="P:protoporphyrinogen IX biosynthetic process"/>
    <property type="evidence" value="ECO:0007669"/>
    <property type="project" value="UniProtKB-UniPathway"/>
</dbReference>
<dbReference type="GO" id="GO:0004655">
    <property type="term" value="F:porphobilinogen synthase activity"/>
    <property type="evidence" value="ECO:0007669"/>
    <property type="project" value="UniProtKB-EC"/>
</dbReference>
<evidence type="ECO:0000313" key="17">
    <source>
        <dbReference type="Proteomes" id="UP000178187"/>
    </source>
</evidence>
<evidence type="ECO:0000256" key="11">
    <source>
        <dbReference type="PIRSR" id="PIRSR001415-2"/>
    </source>
</evidence>
<feature type="region of interest" description="Disordered" evidence="15">
    <location>
        <begin position="140"/>
        <end position="159"/>
    </location>
</feature>
<dbReference type="PRINTS" id="PR00144">
    <property type="entry name" value="DALDHYDRTASE"/>
</dbReference>
<evidence type="ECO:0000256" key="9">
    <source>
        <dbReference type="ARBA" id="ARBA00047651"/>
    </source>
</evidence>
<comment type="similarity">
    <text evidence="2 14">Belongs to the ALAD family.</text>
</comment>
<keyword evidence="6" id="KW-0456">Lyase</keyword>
<feature type="active site" description="Schiff-base intermediate with substrate" evidence="10">
    <location>
        <position position="271"/>
    </location>
</feature>
<evidence type="ECO:0000256" key="13">
    <source>
        <dbReference type="PIRSR" id="PIRSR001415-5"/>
    </source>
</evidence>
<evidence type="ECO:0000256" key="7">
    <source>
        <dbReference type="ARBA" id="ARBA00023244"/>
    </source>
</evidence>
<feature type="active site" description="Schiff-base intermediate with substrate" evidence="10">
    <location>
        <position position="218"/>
    </location>
</feature>
<evidence type="ECO:0000256" key="10">
    <source>
        <dbReference type="PIRSR" id="PIRSR001415-1"/>
    </source>
</evidence>
<keyword evidence="7" id="KW-0627">Porphyrin biosynthesis</keyword>
<evidence type="ECO:0000256" key="2">
    <source>
        <dbReference type="ARBA" id="ARBA00008055"/>
    </source>
</evidence>
<evidence type="ECO:0000256" key="12">
    <source>
        <dbReference type="PIRSR" id="PIRSR001415-3"/>
    </source>
</evidence>
<dbReference type="Proteomes" id="UP000178187">
    <property type="component" value="Unassembled WGS sequence"/>
</dbReference>
<name>A0A1G1KRE4_9BACT</name>
<evidence type="ECO:0000256" key="14">
    <source>
        <dbReference type="RuleBase" id="RU004161"/>
    </source>
</evidence>
<dbReference type="EMBL" id="MHFR01000063">
    <property type="protein sequence ID" value="OGW95395.1"/>
    <property type="molecule type" value="Genomic_DNA"/>
</dbReference>
<dbReference type="Gene3D" id="3.20.20.70">
    <property type="entry name" value="Aldolase class I"/>
    <property type="match status" value="1"/>
</dbReference>
<organism evidence="16 17">
    <name type="scientific">Candidatus Danuiimicrobium aquiferis</name>
    <dbReference type="NCBI Taxonomy" id="1801832"/>
    <lineage>
        <taxon>Bacteria</taxon>
        <taxon>Pseudomonadati</taxon>
        <taxon>Candidatus Omnitrophota</taxon>
        <taxon>Candidatus Danuiimicrobium</taxon>
    </lineage>
</organism>
<dbReference type="PIRSF" id="PIRSF001415">
    <property type="entry name" value="Porphbilin_synth"/>
    <property type="match status" value="1"/>
</dbReference>
<feature type="binding site" evidence="12">
    <location>
        <position position="127"/>
    </location>
    <ligand>
        <name>Zn(2+)</name>
        <dbReference type="ChEBI" id="CHEBI:29105"/>
        <note>catalytic</note>
    </ligand>
</feature>
<evidence type="ECO:0000256" key="15">
    <source>
        <dbReference type="SAM" id="MobiDB-lite"/>
    </source>
</evidence>
<keyword evidence="5" id="KW-0350">Heme biosynthesis</keyword>
<dbReference type="CDD" id="cd00384">
    <property type="entry name" value="ALAD_PBGS"/>
    <property type="match status" value="1"/>
</dbReference>
<keyword evidence="12" id="KW-0479">Metal-binding</keyword>
<feature type="binding site" evidence="11">
    <location>
        <position position="228"/>
    </location>
    <ligand>
        <name>5-aminolevulinate</name>
        <dbReference type="ChEBI" id="CHEBI:356416"/>
        <label>1</label>
    </ligand>
</feature>
<dbReference type="AlphaFoldDB" id="A0A1G1KRE4"/>
<dbReference type="GO" id="GO:0005829">
    <property type="term" value="C:cytosol"/>
    <property type="evidence" value="ECO:0007669"/>
    <property type="project" value="TreeGrafter"/>
</dbReference>
<evidence type="ECO:0000256" key="5">
    <source>
        <dbReference type="ARBA" id="ARBA00023133"/>
    </source>
</evidence>
<dbReference type="SUPFAM" id="SSF51569">
    <property type="entry name" value="Aldolase"/>
    <property type="match status" value="1"/>
</dbReference>
<accession>A0A1G1KRE4</accession>
<feature type="compositionally biased region" description="Basic residues" evidence="15">
    <location>
        <begin position="140"/>
        <end position="150"/>
    </location>
</feature>
<dbReference type="Pfam" id="PF00490">
    <property type="entry name" value="ALAD"/>
    <property type="match status" value="1"/>
</dbReference>
<keyword evidence="12" id="KW-0862">Zinc</keyword>